<evidence type="ECO:0000256" key="1">
    <source>
        <dbReference type="ARBA" id="ARBA00004651"/>
    </source>
</evidence>
<keyword evidence="4 7" id="KW-0812">Transmembrane</keyword>
<evidence type="ECO:0000256" key="6">
    <source>
        <dbReference type="ARBA" id="ARBA00023136"/>
    </source>
</evidence>
<evidence type="ECO:0000313" key="9">
    <source>
        <dbReference type="EMBL" id="KAK7385552.1"/>
    </source>
</evidence>
<feature type="domain" description="Casparian strip membrane protein" evidence="8">
    <location>
        <begin position="5"/>
        <end position="54"/>
    </location>
</feature>
<feature type="transmembrane region" description="Helical" evidence="7">
    <location>
        <begin position="7"/>
        <end position="28"/>
    </location>
</feature>
<evidence type="ECO:0000256" key="3">
    <source>
        <dbReference type="ARBA" id="ARBA00022475"/>
    </source>
</evidence>
<dbReference type="GO" id="GO:0005886">
    <property type="term" value="C:plasma membrane"/>
    <property type="evidence" value="ECO:0007669"/>
    <property type="project" value="UniProtKB-SubCell"/>
</dbReference>
<sequence length="140" mass="15538">MAKITRICHILIRFVAFTATFCAAIIMVTSHERGSIFTEPFEAKYTVFPFFDHCLRIFGSLYPRRKLAVATSGGHGFGVVGKKGNRYWEPVCGTVAKYCGKVTGAFIADFIAAIIYIILLLHSIHSALNPLLLKNKLNNV</sequence>
<evidence type="ECO:0000256" key="4">
    <source>
        <dbReference type="ARBA" id="ARBA00022692"/>
    </source>
</evidence>
<dbReference type="InterPro" id="IPR006459">
    <property type="entry name" value="CASP/CASPL"/>
</dbReference>
<evidence type="ECO:0000256" key="2">
    <source>
        <dbReference type="ARBA" id="ARBA00007651"/>
    </source>
</evidence>
<dbReference type="Proteomes" id="UP001386955">
    <property type="component" value="Unassembled WGS sequence"/>
</dbReference>
<dbReference type="Pfam" id="PF04535">
    <property type="entry name" value="CASP_dom"/>
    <property type="match status" value="1"/>
</dbReference>
<comment type="similarity">
    <text evidence="2 7">Belongs to the Casparian strip membrane proteins (CASP) family.</text>
</comment>
<dbReference type="EMBL" id="JAYMYS010000008">
    <property type="protein sequence ID" value="KAK7385552.1"/>
    <property type="molecule type" value="Genomic_DNA"/>
</dbReference>
<dbReference type="AlphaFoldDB" id="A0AAN9RYI7"/>
<keyword evidence="6 7" id="KW-0472">Membrane</keyword>
<dbReference type="InterPro" id="IPR006702">
    <property type="entry name" value="CASP_dom"/>
</dbReference>
<reference evidence="9 10" key="1">
    <citation type="submission" date="2024-01" db="EMBL/GenBank/DDBJ databases">
        <title>The genomes of 5 underutilized Papilionoideae crops provide insights into root nodulation and disease resistanc.</title>
        <authorList>
            <person name="Jiang F."/>
        </authorList>
    </citation>
    <scope>NUCLEOTIDE SEQUENCE [LARGE SCALE GENOMIC DNA]</scope>
    <source>
        <strain evidence="9">DUOXIRENSHENG_FW03</strain>
        <tissue evidence="9">Leaves</tissue>
    </source>
</reference>
<gene>
    <name evidence="9" type="ORF">VNO78_31275</name>
</gene>
<keyword evidence="5 7" id="KW-1133">Transmembrane helix</keyword>
<proteinExistence type="inferred from homology"/>
<keyword evidence="10" id="KW-1185">Reference proteome</keyword>
<name>A0AAN9RYI7_PSOTE</name>
<comment type="subunit">
    <text evidence="7">Homodimer and heterodimers.</text>
</comment>
<feature type="transmembrane region" description="Helical" evidence="7">
    <location>
        <begin position="110"/>
        <end position="133"/>
    </location>
</feature>
<evidence type="ECO:0000256" key="7">
    <source>
        <dbReference type="RuleBase" id="RU361233"/>
    </source>
</evidence>
<organism evidence="9 10">
    <name type="scientific">Psophocarpus tetragonolobus</name>
    <name type="common">Winged bean</name>
    <name type="synonym">Dolichos tetragonolobus</name>
    <dbReference type="NCBI Taxonomy" id="3891"/>
    <lineage>
        <taxon>Eukaryota</taxon>
        <taxon>Viridiplantae</taxon>
        <taxon>Streptophyta</taxon>
        <taxon>Embryophyta</taxon>
        <taxon>Tracheophyta</taxon>
        <taxon>Spermatophyta</taxon>
        <taxon>Magnoliopsida</taxon>
        <taxon>eudicotyledons</taxon>
        <taxon>Gunneridae</taxon>
        <taxon>Pentapetalae</taxon>
        <taxon>rosids</taxon>
        <taxon>fabids</taxon>
        <taxon>Fabales</taxon>
        <taxon>Fabaceae</taxon>
        <taxon>Papilionoideae</taxon>
        <taxon>50 kb inversion clade</taxon>
        <taxon>NPAAA clade</taxon>
        <taxon>indigoferoid/millettioid clade</taxon>
        <taxon>Phaseoleae</taxon>
        <taxon>Psophocarpus</taxon>
    </lineage>
</organism>
<accession>A0AAN9RYI7</accession>
<evidence type="ECO:0000259" key="8">
    <source>
        <dbReference type="Pfam" id="PF04535"/>
    </source>
</evidence>
<comment type="caution">
    <text evidence="9">The sequence shown here is derived from an EMBL/GenBank/DDBJ whole genome shotgun (WGS) entry which is preliminary data.</text>
</comment>
<protein>
    <recommendedName>
        <fullName evidence="7">CASP-like protein</fullName>
    </recommendedName>
</protein>
<evidence type="ECO:0000313" key="10">
    <source>
        <dbReference type="Proteomes" id="UP001386955"/>
    </source>
</evidence>
<comment type="subcellular location">
    <subcellularLocation>
        <location evidence="1 7">Cell membrane</location>
        <topology evidence="1 7">Multi-pass membrane protein</topology>
    </subcellularLocation>
</comment>
<comment type="caution">
    <text evidence="7">Lacks conserved residue(s) required for the propagation of feature annotation.</text>
</comment>
<dbReference type="NCBIfam" id="TIGR01569">
    <property type="entry name" value="A_tha_TIGR01569"/>
    <property type="match status" value="1"/>
</dbReference>
<evidence type="ECO:0000256" key="5">
    <source>
        <dbReference type="ARBA" id="ARBA00022989"/>
    </source>
</evidence>
<keyword evidence="3 7" id="KW-1003">Cell membrane</keyword>